<evidence type="ECO:0000313" key="1">
    <source>
        <dbReference type="EMBL" id="CAA9285926.1"/>
    </source>
</evidence>
<protein>
    <submittedName>
        <fullName evidence="1">Uncharacterized protein</fullName>
    </submittedName>
</protein>
<sequence length="53" mass="5709">MPHCGGPSKASLTIRRGIDRACLAASLRVRPRRIQVKQQAGAGSVSQVERKPL</sequence>
<reference evidence="1" key="1">
    <citation type="submission" date="2020-02" db="EMBL/GenBank/DDBJ databases">
        <authorList>
            <person name="Meier V. D."/>
        </authorList>
    </citation>
    <scope>NUCLEOTIDE SEQUENCE</scope>
    <source>
        <strain evidence="1">AVDCRST_MAG27</strain>
    </source>
</reference>
<proteinExistence type="predicted"/>
<dbReference type="AlphaFoldDB" id="A0A6J4JS96"/>
<gene>
    <name evidence="1" type="ORF">AVDCRST_MAG27-4487</name>
</gene>
<name>A0A6J4JS96_9PROT</name>
<accession>A0A6J4JS96</accession>
<dbReference type="EMBL" id="CADCTD010000178">
    <property type="protein sequence ID" value="CAA9285926.1"/>
    <property type="molecule type" value="Genomic_DNA"/>
</dbReference>
<organism evidence="1">
    <name type="scientific">uncultured Craurococcus sp</name>
    <dbReference type="NCBI Taxonomy" id="1135998"/>
    <lineage>
        <taxon>Bacteria</taxon>
        <taxon>Pseudomonadati</taxon>
        <taxon>Pseudomonadota</taxon>
        <taxon>Alphaproteobacteria</taxon>
        <taxon>Acetobacterales</taxon>
        <taxon>Acetobacteraceae</taxon>
        <taxon>Craurococcus</taxon>
        <taxon>environmental samples</taxon>
    </lineage>
</organism>